<keyword evidence="12" id="KW-1185">Reference proteome</keyword>
<dbReference type="AlphaFoldDB" id="A0A2T4YWW0"/>
<comment type="subunit">
    <text evidence="9">The complex comprises the extracytoplasmic solute receptor protein and the two transmembrane proteins.</text>
</comment>
<feature type="transmembrane region" description="Helical" evidence="9">
    <location>
        <begin position="14"/>
        <end position="34"/>
    </location>
</feature>
<feature type="domain" description="Tripartite ATP-independent periplasmic transporters DctQ component" evidence="10">
    <location>
        <begin position="26"/>
        <end position="160"/>
    </location>
</feature>
<keyword evidence="6 9" id="KW-1133">Transmembrane helix</keyword>
<keyword evidence="2 9" id="KW-0813">Transport</keyword>
<dbReference type="RefSeq" id="WP_108179498.1">
    <property type="nucleotide sequence ID" value="NZ_PZZL01000018.1"/>
</dbReference>
<evidence type="ECO:0000256" key="9">
    <source>
        <dbReference type="RuleBase" id="RU369079"/>
    </source>
</evidence>
<proteinExistence type="inferred from homology"/>
<feature type="transmembrane region" description="Helical" evidence="9">
    <location>
        <begin position="49"/>
        <end position="66"/>
    </location>
</feature>
<dbReference type="GO" id="GO:0022857">
    <property type="term" value="F:transmembrane transporter activity"/>
    <property type="evidence" value="ECO:0007669"/>
    <property type="project" value="UniProtKB-UniRule"/>
</dbReference>
<feature type="transmembrane region" description="Helical" evidence="9">
    <location>
        <begin position="130"/>
        <end position="150"/>
    </location>
</feature>
<evidence type="ECO:0000256" key="4">
    <source>
        <dbReference type="ARBA" id="ARBA00022519"/>
    </source>
</evidence>
<evidence type="ECO:0000313" key="11">
    <source>
        <dbReference type="EMBL" id="PTM49555.1"/>
    </source>
</evidence>
<comment type="similarity">
    <text evidence="8 9">Belongs to the TRAP transporter small permease family.</text>
</comment>
<evidence type="ECO:0000256" key="6">
    <source>
        <dbReference type="ARBA" id="ARBA00022989"/>
    </source>
</evidence>
<dbReference type="InterPro" id="IPR007387">
    <property type="entry name" value="TRAP_DctQ"/>
</dbReference>
<reference evidence="11 12" key="1">
    <citation type="submission" date="2018-04" db="EMBL/GenBank/DDBJ databases">
        <title>Genomic Encyclopedia of Archaeal and Bacterial Type Strains, Phase II (KMG-II): from individual species to whole genera.</title>
        <authorList>
            <person name="Goeker M."/>
        </authorList>
    </citation>
    <scope>NUCLEOTIDE SEQUENCE [LARGE SCALE GENOMIC DNA]</scope>
    <source>
        <strain evidence="11 12">DSM 25521</strain>
    </source>
</reference>
<evidence type="ECO:0000256" key="8">
    <source>
        <dbReference type="ARBA" id="ARBA00038436"/>
    </source>
</evidence>
<name>A0A2T4YWW0_9HYPH</name>
<comment type="caution">
    <text evidence="11">The sequence shown here is derived from an EMBL/GenBank/DDBJ whole genome shotgun (WGS) entry which is preliminary data.</text>
</comment>
<comment type="function">
    <text evidence="9">Part of the tripartite ATP-independent periplasmic (TRAP) transport system.</text>
</comment>
<evidence type="ECO:0000256" key="2">
    <source>
        <dbReference type="ARBA" id="ARBA00022448"/>
    </source>
</evidence>
<dbReference type="Pfam" id="PF04290">
    <property type="entry name" value="DctQ"/>
    <property type="match status" value="1"/>
</dbReference>
<dbReference type="PANTHER" id="PTHR35011">
    <property type="entry name" value="2,3-DIKETO-L-GULONATE TRAP TRANSPORTER SMALL PERMEASE PROTEIN YIAM"/>
    <property type="match status" value="1"/>
</dbReference>
<organism evidence="11 12">
    <name type="scientific">Phreatobacter oligotrophus</name>
    <dbReference type="NCBI Taxonomy" id="1122261"/>
    <lineage>
        <taxon>Bacteria</taxon>
        <taxon>Pseudomonadati</taxon>
        <taxon>Pseudomonadota</taxon>
        <taxon>Alphaproteobacteria</taxon>
        <taxon>Hyphomicrobiales</taxon>
        <taxon>Phreatobacteraceae</taxon>
        <taxon>Phreatobacter</taxon>
    </lineage>
</organism>
<protein>
    <recommendedName>
        <fullName evidence="9">TRAP transporter small permease protein</fullName>
    </recommendedName>
</protein>
<keyword evidence="5 9" id="KW-0812">Transmembrane</keyword>
<sequence>MRLVHWIDGLSEKLASLVSWALLLNALLITFNAISRKVFSVAWSSAFDMQWHFFAVVVFITAAYALQKNEHVRVDVFANRIGERGLAWIDLFGIFFVLLPVCAGMIWLSGPKFWEALVAGHTRATRESSSAIPAWIILSFIPFGFALLSLQAVAEAVRCIAFLQGNDTGSRASRRFFDGE</sequence>
<evidence type="ECO:0000256" key="1">
    <source>
        <dbReference type="ARBA" id="ARBA00004429"/>
    </source>
</evidence>
<comment type="subcellular location">
    <subcellularLocation>
        <location evidence="1 9">Cell inner membrane</location>
        <topology evidence="1 9">Multi-pass membrane protein</topology>
    </subcellularLocation>
</comment>
<dbReference type="GO" id="GO:0005886">
    <property type="term" value="C:plasma membrane"/>
    <property type="evidence" value="ECO:0007669"/>
    <property type="project" value="UniProtKB-SubCell"/>
</dbReference>
<dbReference type="EMBL" id="PZZL01000018">
    <property type="protein sequence ID" value="PTM49555.1"/>
    <property type="molecule type" value="Genomic_DNA"/>
</dbReference>
<evidence type="ECO:0000256" key="7">
    <source>
        <dbReference type="ARBA" id="ARBA00023136"/>
    </source>
</evidence>
<keyword evidence="7 9" id="KW-0472">Membrane</keyword>
<keyword evidence="4 9" id="KW-0997">Cell inner membrane</keyword>
<accession>A0A2T4YWW0</accession>
<feature type="transmembrane region" description="Helical" evidence="9">
    <location>
        <begin position="87"/>
        <end position="110"/>
    </location>
</feature>
<gene>
    <name evidence="11" type="ORF">C8P69_11825</name>
</gene>
<dbReference type="InterPro" id="IPR055348">
    <property type="entry name" value="DctQ"/>
</dbReference>
<evidence type="ECO:0000313" key="12">
    <source>
        <dbReference type="Proteomes" id="UP000241808"/>
    </source>
</evidence>
<keyword evidence="3" id="KW-1003">Cell membrane</keyword>
<evidence type="ECO:0000259" key="10">
    <source>
        <dbReference type="Pfam" id="PF04290"/>
    </source>
</evidence>
<dbReference type="PANTHER" id="PTHR35011:SF4">
    <property type="entry name" value="SLL1102 PROTEIN"/>
    <property type="match status" value="1"/>
</dbReference>
<evidence type="ECO:0000256" key="5">
    <source>
        <dbReference type="ARBA" id="ARBA00022692"/>
    </source>
</evidence>
<dbReference type="Proteomes" id="UP000241808">
    <property type="component" value="Unassembled WGS sequence"/>
</dbReference>
<evidence type="ECO:0000256" key="3">
    <source>
        <dbReference type="ARBA" id="ARBA00022475"/>
    </source>
</evidence>